<sequence length="292" mass="32632">MRKKQTTAILAVLMFAVFLLSSCGSTSSLADISAVIDRMKALDSYSLTTQVFYSNDPKYCDDLPSEESPSGYDTSRWSFEESFEREDGAPKYRSHVEGEFALRKSLEQSAPLWRAAGSYQLCYRDGLAGMQGEVTQINAGTGEERHQKVPPLKREVSFEAFLRQNGVQCWFPTYISESLSQSWQVSRLSGGKLRYWMDLPGAKLKMPYLDSLKGIRIENARLELVVKDGYVVQASATYLCMEQGETGETPHILQVDAAYSDLNKPIHLLLPNLDGYDLATGPEATAVLGRFF</sequence>
<evidence type="ECO:0008006" key="4">
    <source>
        <dbReference type="Google" id="ProtNLM"/>
    </source>
</evidence>
<evidence type="ECO:0000313" key="2">
    <source>
        <dbReference type="EMBL" id="MEQ2439788.1"/>
    </source>
</evidence>
<comment type="caution">
    <text evidence="2">The sequence shown here is derived from an EMBL/GenBank/DDBJ whole genome shotgun (WGS) entry which is preliminary data.</text>
</comment>
<evidence type="ECO:0000313" key="3">
    <source>
        <dbReference type="Proteomes" id="UP001489509"/>
    </source>
</evidence>
<gene>
    <name evidence="2" type="ORF">WMO26_02990</name>
</gene>
<feature type="signal peptide" evidence="1">
    <location>
        <begin position="1"/>
        <end position="30"/>
    </location>
</feature>
<accession>A0ABV1DXL8</accession>
<dbReference type="RefSeq" id="WP_349218054.1">
    <property type="nucleotide sequence ID" value="NZ_JBBMFD010000003.1"/>
</dbReference>
<name>A0ABV1DXL8_9FIRM</name>
<keyword evidence="1" id="KW-0732">Signal</keyword>
<feature type="chain" id="PRO_5046435657" description="NlpE C-terminal OB domain-containing protein" evidence="1">
    <location>
        <begin position="31"/>
        <end position="292"/>
    </location>
</feature>
<reference evidence="2 3" key="1">
    <citation type="submission" date="2024-03" db="EMBL/GenBank/DDBJ databases">
        <title>Human intestinal bacterial collection.</title>
        <authorList>
            <person name="Pauvert C."/>
            <person name="Hitch T.C.A."/>
            <person name="Clavel T."/>
        </authorList>
    </citation>
    <scope>NUCLEOTIDE SEQUENCE [LARGE SCALE GENOMIC DNA]</scope>
    <source>
        <strain evidence="2 3">CLA-JM-H44</strain>
    </source>
</reference>
<dbReference type="EMBL" id="JBBMFD010000003">
    <property type="protein sequence ID" value="MEQ2439788.1"/>
    <property type="molecule type" value="Genomic_DNA"/>
</dbReference>
<keyword evidence="3" id="KW-1185">Reference proteome</keyword>
<proteinExistence type="predicted"/>
<organism evidence="2 3">
    <name type="scientific">Solibaculum intestinale</name>
    <dbReference type="NCBI Taxonomy" id="3133165"/>
    <lineage>
        <taxon>Bacteria</taxon>
        <taxon>Bacillati</taxon>
        <taxon>Bacillota</taxon>
        <taxon>Clostridia</taxon>
        <taxon>Eubacteriales</taxon>
        <taxon>Oscillospiraceae</taxon>
        <taxon>Solibaculum</taxon>
    </lineage>
</organism>
<dbReference type="PROSITE" id="PS51257">
    <property type="entry name" value="PROKAR_LIPOPROTEIN"/>
    <property type="match status" value="1"/>
</dbReference>
<dbReference type="Proteomes" id="UP001489509">
    <property type="component" value="Unassembled WGS sequence"/>
</dbReference>
<protein>
    <recommendedName>
        <fullName evidence="4">NlpE C-terminal OB domain-containing protein</fullName>
    </recommendedName>
</protein>
<evidence type="ECO:0000256" key="1">
    <source>
        <dbReference type="SAM" id="SignalP"/>
    </source>
</evidence>